<evidence type="ECO:0000313" key="2">
    <source>
        <dbReference type="EMBL" id="KPI44513.1"/>
    </source>
</evidence>
<dbReference type="Proteomes" id="UP000038010">
    <property type="component" value="Unassembled WGS sequence"/>
</dbReference>
<dbReference type="EMBL" id="LFJN01000003">
    <property type="protein sequence ID" value="KPI44513.1"/>
    <property type="molecule type" value="Genomic_DNA"/>
</dbReference>
<dbReference type="AlphaFoldDB" id="A0A0N1H9Y6"/>
<sequence>MAQTDPPKPITSQRSQGEHTNQMTPPPETTLPGSRSRAHSVGADSQLATMADSNLWSVVSDESFWKLPEDDVIMLIRNEFPNEMERLKHAYSVRNSGTARPSRPSIAERLYDGENYDEINRTLLGILALRWIVNNDYDSFANGQPPDMRLKRSSFTWLHNFYWTNLNTPEDAYTLILSMIINDLGKDPNLATDYSALTGTDISNVNHDMILLCAVEAGMVPALDKLSQSHRDTLMDGIRLGSELNFGQLAQAENAPAALIGLEDMRGKDRAFQMRFMEQVLDVSGAKGHEDWTAALVMIESVFQSYRSVYDVASGIIAGKHTLREGFDLILQRKLDLLKAAGYTLANALTLRNPQHRALARLFCLGNTNSASTAEIFRIAFLERMPEPDRIDLIHGLNVDGSEEEPAIQPTYAPAMLAKALGNTVSGTTEEKVRALVAMLRYLAKVFRRTRTITEGVTVVEREVRIVDGVVGGEEFRVRPEVVVGCAVPGDQVANRVR</sequence>
<name>A0A0N1H9Y6_9EURO</name>
<reference evidence="2 3" key="1">
    <citation type="submission" date="2015-06" db="EMBL/GenBank/DDBJ databases">
        <title>Draft genome of the ant-associated black yeast Phialophora attae CBS 131958.</title>
        <authorList>
            <person name="Moreno L.F."/>
            <person name="Stielow B.J."/>
            <person name="de Hoog S."/>
            <person name="Vicente V.A."/>
            <person name="Weiss V.A."/>
            <person name="de Vries M."/>
            <person name="Cruz L.M."/>
            <person name="Souza E.M."/>
        </authorList>
    </citation>
    <scope>NUCLEOTIDE SEQUENCE [LARGE SCALE GENOMIC DNA]</scope>
    <source>
        <strain evidence="2 3">CBS 131958</strain>
    </source>
</reference>
<feature type="compositionally biased region" description="Polar residues" evidence="1">
    <location>
        <begin position="10"/>
        <end position="23"/>
    </location>
</feature>
<keyword evidence="3" id="KW-1185">Reference proteome</keyword>
<organism evidence="2 3">
    <name type="scientific">Cyphellophora attinorum</name>
    <dbReference type="NCBI Taxonomy" id="1664694"/>
    <lineage>
        <taxon>Eukaryota</taxon>
        <taxon>Fungi</taxon>
        <taxon>Dikarya</taxon>
        <taxon>Ascomycota</taxon>
        <taxon>Pezizomycotina</taxon>
        <taxon>Eurotiomycetes</taxon>
        <taxon>Chaetothyriomycetidae</taxon>
        <taxon>Chaetothyriales</taxon>
        <taxon>Cyphellophoraceae</taxon>
        <taxon>Cyphellophora</taxon>
    </lineage>
</organism>
<comment type="caution">
    <text evidence="2">The sequence shown here is derived from an EMBL/GenBank/DDBJ whole genome shotgun (WGS) entry which is preliminary data.</text>
</comment>
<proteinExistence type="predicted"/>
<dbReference type="VEuPathDB" id="FungiDB:AB675_8673"/>
<dbReference type="GeneID" id="28741019"/>
<dbReference type="STRING" id="1664694.A0A0N1H9Y6"/>
<evidence type="ECO:0000256" key="1">
    <source>
        <dbReference type="SAM" id="MobiDB-lite"/>
    </source>
</evidence>
<dbReference type="RefSeq" id="XP_018004476.1">
    <property type="nucleotide sequence ID" value="XM_018149139.1"/>
</dbReference>
<gene>
    <name evidence="2" type="ORF">AB675_8673</name>
</gene>
<evidence type="ECO:0000313" key="3">
    <source>
        <dbReference type="Proteomes" id="UP000038010"/>
    </source>
</evidence>
<protein>
    <submittedName>
        <fullName evidence="2">Uncharacterized protein</fullName>
    </submittedName>
</protein>
<dbReference type="Pfam" id="PF20717">
    <property type="entry name" value="DUF6829"/>
    <property type="match status" value="1"/>
</dbReference>
<accession>A0A0N1H9Y6</accession>
<dbReference type="InterPro" id="IPR049232">
    <property type="entry name" value="DUF6829"/>
</dbReference>
<feature type="region of interest" description="Disordered" evidence="1">
    <location>
        <begin position="1"/>
        <end position="43"/>
    </location>
</feature>
<dbReference type="OrthoDB" id="5295627at2759"/>